<evidence type="ECO:0000256" key="3">
    <source>
        <dbReference type="ARBA" id="ARBA00022438"/>
    </source>
</evidence>
<keyword evidence="6 9" id="KW-0378">Hydrolase</keyword>
<dbReference type="EMBL" id="CP118868">
    <property type="protein sequence ID" value="WEG35926.1"/>
    <property type="molecule type" value="Genomic_DNA"/>
</dbReference>
<evidence type="ECO:0000256" key="4">
    <source>
        <dbReference type="ARBA" id="ARBA00022670"/>
    </source>
</evidence>
<evidence type="ECO:0000313" key="12">
    <source>
        <dbReference type="Proteomes" id="UP001220478"/>
    </source>
</evidence>
<evidence type="ECO:0000313" key="11">
    <source>
        <dbReference type="EMBL" id="WEG35926.1"/>
    </source>
</evidence>
<dbReference type="SUPFAM" id="SSF53187">
    <property type="entry name" value="Zn-dependent exopeptidases"/>
    <property type="match status" value="1"/>
</dbReference>
<dbReference type="InterPro" id="IPR023358">
    <property type="entry name" value="Peptidase_M18_dom2"/>
</dbReference>
<name>A0ABY8C5G2_9FIRM</name>
<comment type="cofactor">
    <cofactor evidence="1 10">
        <name>Zn(2+)</name>
        <dbReference type="ChEBI" id="CHEBI:29105"/>
    </cofactor>
</comment>
<evidence type="ECO:0000256" key="6">
    <source>
        <dbReference type="ARBA" id="ARBA00022801"/>
    </source>
</evidence>
<keyword evidence="5 9" id="KW-0479">Metal-binding</keyword>
<evidence type="ECO:0000256" key="5">
    <source>
        <dbReference type="ARBA" id="ARBA00022723"/>
    </source>
</evidence>
<dbReference type="RefSeq" id="WP_315571980.1">
    <property type="nucleotide sequence ID" value="NZ_CP118868.1"/>
</dbReference>
<keyword evidence="7 9" id="KW-0862">Zinc</keyword>
<dbReference type="Proteomes" id="UP001220478">
    <property type="component" value="Chromosome"/>
</dbReference>
<keyword evidence="8 9" id="KW-0482">Metalloprotease</keyword>
<dbReference type="GO" id="GO:0004177">
    <property type="term" value="F:aminopeptidase activity"/>
    <property type="evidence" value="ECO:0007669"/>
    <property type="project" value="UniProtKB-KW"/>
</dbReference>
<dbReference type="InterPro" id="IPR001948">
    <property type="entry name" value="Peptidase_M18"/>
</dbReference>
<evidence type="ECO:0000256" key="9">
    <source>
        <dbReference type="RuleBase" id="RU004386"/>
    </source>
</evidence>
<keyword evidence="12" id="KW-1185">Reference proteome</keyword>
<dbReference type="PANTHER" id="PTHR28570:SF3">
    <property type="entry name" value="ASPARTYL AMINOPEPTIDASE"/>
    <property type="match status" value="1"/>
</dbReference>
<dbReference type="Pfam" id="PF02127">
    <property type="entry name" value="Peptidase_M18"/>
    <property type="match status" value="1"/>
</dbReference>
<evidence type="ECO:0000256" key="7">
    <source>
        <dbReference type="ARBA" id="ARBA00022833"/>
    </source>
</evidence>
<proteinExistence type="inferred from homology"/>
<dbReference type="Gene3D" id="2.30.250.10">
    <property type="entry name" value="Aminopeptidase i, Domain 2"/>
    <property type="match status" value="1"/>
</dbReference>
<dbReference type="NCBIfam" id="NF002759">
    <property type="entry name" value="PRK02813.1"/>
    <property type="match status" value="1"/>
</dbReference>
<keyword evidence="3 9" id="KW-0031">Aminopeptidase</keyword>
<evidence type="ECO:0000256" key="8">
    <source>
        <dbReference type="ARBA" id="ARBA00023049"/>
    </source>
</evidence>
<protein>
    <recommendedName>
        <fullName evidence="10">M18 family aminopeptidase</fullName>
        <ecNumber evidence="10">3.4.11.-</ecNumber>
    </recommendedName>
</protein>
<evidence type="ECO:0000256" key="1">
    <source>
        <dbReference type="ARBA" id="ARBA00001947"/>
    </source>
</evidence>
<organism evidence="11 12">
    <name type="scientific">Amygdalobacter indicium</name>
    <dbReference type="NCBI Taxonomy" id="3029272"/>
    <lineage>
        <taxon>Bacteria</taxon>
        <taxon>Bacillati</taxon>
        <taxon>Bacillota</taxon>
        <taxon>Clostridia</taxon>
        <taxon>Eubacteriales</taxon>
        <taxon>Oscillospiraceae</taxon>
        <taxon>Amygdalobacter</taxon>
    </lineage>
</organism>
<dbReference type="PRINTS" id="PR00932">
    <property type="entry name" value="AMINO1PTASE"/>
</dbReference>
<evidence type="ECO:0000256" key="2">
    <source>
        <dbReference type="ARBA" id="ARBA00008290"/>
    </source>
</evidence>
<accession>A0ABY8C5G2</accession>
<dbReference type="SUPFAM" id="SSF101821">
    <property type="entry name" value="Aminopeptidase/glucanase lid domain"/>
    <property type="match status" value="1"/>
</dbReference>
<dbReference type="Gene3D" id="3.40.630.10">
    <property type="entry name" value="Zn peptidases"/>
    <property type="match status" value="1"/>
</dbReference>
<reference evidence="11 12" key="1">
    <citation type="submission" date="2023-02" db="EMBL/GenBank/DDBJ databases">
        <title>Novel Oscillospiraceae bacterial genomes.</title>
        <authorList>
            <person name="Srinivasan S."/>
            <person name="Austin M.N."/>
            <person name="Fiedler T.L."/>
            <person name="Strenk S.M."/>
            <person name="Agnew K.J."/>
            <person name="Nagana Gowda G.A."/>
            <person name="Raftery D."/>
            <person name="Beamer M.A."/>
            <person name="Achilles S.L."/>
            <person name="Wiesenfeld H.C."/>
            <person name="Fredricks D.N."/>
            <person name="Hillier S.L."/>
        </authorList>
    </citation>
    <scope>NUCLEOTIDE SEQUENCE [LARGE SCALE GENOMIC DNA]</scope>
    <source>
        <strain evidence="11 12">CHIC02 1186E3-8</strain>
    </source>
</reference>
<evidence type="ECO:0000256" key="10">
    <source>
        <dbReference type="RuleBase" id="RU004387"/>
    </source>
</evidence>
<comment type="similarity">
    <text evidence="2 9">Belongs to the peptidase M18 family.</text>
</comment>
<gene>
    <name evidence="11" type="ORF">PYS61_01795</name>
</gene>
<dbReference type="PANTHER" id="PTHR28570">
    <property type="entry name" value="ASPARTYL AMINOPEPTIDASE"/>
    <property type="match status" value="1"/>
</dbReference>
<keyword evidence="4 9" id="KW-0645">Protease</keyword>
<sequence length="487" mass="53011">MSNFDINRKPLSSEERQMGRNMLDFVAKSPAAWQACATAGELLQANGFHKVQAGDLVNSKVGDKNFITINDSSLIAWSIGKGSYQKGARIWGSHLDSPALQIKPNSLIEKEGTLIVNCSVYGGPLLNSYFDRPLGLAGIVTLRSHCDQAAYKSVLVDLAPLKIVLPSLAIHFNRAANDGVKIEKQKVLLPLLGLSRNEKVKTAAASYTRAANYAAVCEQESDCVDNGGTDLQVFEQLISEKLNCPMEDILDYDLRTYVCEAPCFVGLNEELMSSSRMDDLGMSIPGVYGFIAANSADGKFARTFKENEFDGLKVLYLADNEEIGSNTKQGADTIWLRQTIEAICLSLGMPQAEFPEVLEHSIMISADVAHAVHPNYAEYADGTNRPRLNEGPVLKINPGKYSTDAASAASFRLVCEAAGVPLQTFMNRTDLPGGTTIGPITTAYLPISNVDIGNPILAMHSCRELAGVLDSYYAKVMCEMFYRKPLI</sequence>
<dbReference type="EC" id="3.4.11.-" evidence="10"/>